<feature type="transmembrane region" description="Helical" evidence="8">
    <location>
        <begin position="150"/>
        <end position="170"/>
    </location>
</feature>
<gene>
    <name evidence="10" type="primary">fbpA3</name>
    <name evidence="10" type="ORF">GCM10008174_06570</name>
</gene>
<evidence type="ECO:0000259" key="9">
    <source>
        <dbReference type="PROSITE" id="PS50928"/>
    </source>
</evidence>
<proteinExistence type="inferred from homology"/>
<feature type="transmembrane region" description="Helical" evidence="8">
    <location>
        <begin position="380"/>
        <end position="404"/>
    </location>
</feature>
<dbReference type="AlphaFoldDB" id="A0A9W6JJN8"/>
<sequence length="574" mass="59883">MTVATHGGDARVAAAPRDGRRWLTASAVVAALTLAPVAGLVGLALRGSGDLWPHLIATVLPRALIESATLLAGVGAVVAVVGVGTAWIVSAYRFPGRAMFDWALLLPLAIPTYIAAFAYLDILHPIGPVQTALRSALGVQNPRDLWFPEIRSMGGCVFLLGSVLYPYVYLTARSMFLMQSATVLEVARTLGAGGLRTFFLVALPLARPAIAVGVSLALMEALNDIGAAEFLGVRTLTVSIYTTWVNRSSVEGAAQIALAMLAIVVLLVALERWARRRQTVSSGARGVRGAARRTPGALGQAACVIGCALPILAGFVAPFAYLLREAWRRIAEFGLPPQILQETLNTVLFASVATVIAVTLGFVVAYAVRIGRGGPARFTLRAASVGYAMPGTVLAVGLLTPLAAFDNMIDGAAREFFGLSTGLLLSGSGAALIYAYVVRFLAIPAGGVEAGLAKIPTTLDHAARNLGERPGGVARRIHVPLAGPALGAAALLVFVDCMKELSATLLLRPFNFETLATHVYAEASRGSYESGAVAAIAIVLTGLAPVVLVARASARRWSSSQTDDDAPVDAIIRP</sequence>
<feature type="transmembrane region" description="Helical" evidence="8">
    <location>
        <begin position="532"/>
        <end position="550"/>
    </location>
</feature>
<evidence type="ECO:0000256" key="7">
    <source>
        <dbReference type="ARBA" id="ARBA00023136"/>
    </source>
</evidence>
<reference evidence="10" key="2">
    <citation type="submission" date="2023-01" db="EMBL/GenBank/DDBJ databases">
        <authorList>
            <person name="Sun Q."/>
            <person name="Evtushenko L."/>
        </authorList>
    </citation>
    <scope>NUCLEOTIDE SEQUENCE</scope>
    <source>
        <strain evidence="10">VKM B-2748</strain>
    </source>
</reference>
<dbReference type="CDD" id="cd06261">
    <property type="entry name" value="TM_PBP2"/>
    <property type="match status" value="2"/>
</dbReference>
<evidence type="ECO:0000256" key="6">
    <source>
        <dbReference type="ARBA" id="ARBA00022989"/>
    </source>
</evidence>
<dbReference type="GO" id="GO:0055085">
    <property type="term" value="P:transmembrane transport"/>
    <property type="evidence" value="ECO:0007669"/>
    <property type="project" value="InterPro"/>
</dbReference>
<organism evidence="10 11">
    <name type="scientific">Methylopila turkensis</name>
    <dbReference type="NCBI Taxonomy" id="1437816"/>
    <lineage>
        <taxon>Bacteria</taxon>
        <taxon>Pseudomonadati</taxon>
        <taxon>Pseudomonadota</taxon>
        <taxon>Alphaproteobacteria</taxon>
        <taxon>Hyphomicrobiales</taxon>
        <taxon>Methylopilaceae</taxon>
        <taxon>Methylopila</taxon>
    </lineage>
</organism>
<feature type="transmembrane region" description="Helical" evidence="8">
    <location>
        <begin position="416"/>
        <end position="437"/>
    </location>
</feature>
<dbReference type="InterPro" id="IPR000515">
    <property type="entry name" value="MetI-like"/>
</dbReference>
<evidence type="ECO:0000256" key="3">
    <source>
        <dbReference type="ARBA" id="ARBA00022475"/>
    </source>
</evidence>
<feature type="domain" description="ABC transmembrane type-1" evidence="9">
    <location>
        <begin position="64"/>
        <end position="269"/>
    </location>
</feature>
<dbReference type="EMBL" id="BSFL01000001">
    <property type="protein sequence ID" value="GLK78916.1"/>
    <property type="molecule type" value="Genomic_DNA"/>
</dbReference>
<feature type="transmembrane region" description="Helical" evidence="8">
    <location>
        <begin position="252"/>
        <end position="270"/>
    </location>
</feature>
<keyword evidence="4" id="KW-0997">Cell inner membrane</keyword>
<dbReference type="GO" id="GO:0005886">
    <property type="term" value="C:plasma membrane"/>
    <property type="evidence" value="ECO:0007669"/>
    <property type="project" value="UniProtKB-SubCell"/>
</dbReference>
<feature type="transmembrane region" description="Helical" evidence="8">
    <location>
        <begin position="198"/>
        <end position="219"/>
    </location>
</feature>
<keyword evidence="2 8" id="KW-0813">Transport</keyword>
<dbReference type="SUPFAM" id="SSF161098">
    <property type="entry name" value="MetI-like"/>
    <property type="match status" value="2"/>
</dbReference>
<protein>
    <submittedName>
        <fullName evidence="10">ABC transporter permease</fullName>
    </submittedName>
</protein>
<evidence type="ECO:0000256" key="5">
    <source>
        <dbReference type="ARBA" id="ARBA00022692"/>
    </source>
</evidence>
<feature type="transmembrane region" description="Helical" evidence="8">
    <location>
        <begin position="22"/>
        <end position="45"/>
    </location>
</feature>
<evidence type="ECO:0000256" key="4">
    <source>
        <dbReference type="ARBA" id="ARBA00022519"/>
    </source>
</evidence>
<keyword evidence="7 8" id="KW-0472">Membrane</keyword>
<feature type="transmembrane region" description="Helical" evidence="8">
    <location>
        <begin position="102"/>
        <end position="120"/>
    </location>
</feature>
<comment type="similarity">
    <text evidence="8">Belongs to the binding-protein-dependent transport system permease family.</text>
</comment>
<dbReference type="PROSITE" id="PS50928">
    <property type="entry name" value="ABC_TM1"/>
    <property type="match status" value="2"/>
</dbReference>
<evidence type="ECO:0000256" key="1">
    <source>
        <dbReference type="ARBA" id="ARBA00004429"/>
    </source>
</evidence>
<evidence type="ECO:0000256" key="2">
    <source>
        <dbReference type="ARBA" id="ARBA00022448"/>
    </source>
</evidence>
<keyword evidence="6 8" id="KW-1133">Transmembrane helix</keyword>
<feature type="domain" description="ABC transmembrane type-1" evidence="9">
    <location>
        <begin position="343"/>
        <end position="549"/>
    </location>
</feature>
<dbReference type="PANTHER" id="PTHR43357">
    <property type="entry name" value="INNER MEMBRANE ABC TRANSPORTER PERMEASE PROTEIN YDCV"/>
    <property type="match status" value="1"/>
</dbReference>
<dbReference type="Pfam" id="PF00528">
    <property type="entry name" value="BPD_transp_1"/>
    <property type="match status" value="1"/>
</dbReference>
<evidence type="ECO:0000313" key="10">
    <source>
        <dbReference type="EMBL" id="GLK78916.1"/>
    </source>
</evidence>
<dbReference type="Proteomes" id="UP001143309">
    <property type="component" value="Unassembled WGS sequence"/>
</dbReference>
<evidence type="ECO:0000256" key="8">
    <source>
        <dbReference type="RuleBase" id="RU363032"/>
    </source>
</evidence>
<dbReference type="RefSeq" id="WP_271199411.1">
    <property type="nucleotide sequence ID" value="NZ_BSFL01000001.1"/>
</dbReference>
<reference evidence="10" key="1">
    <citation type="journal article" date="2014" name="Int. J. Syst. Evol. Microbiol.">
        <title>Complete genome sequence of Corynebacterium casei LMG S-19264T (=DSM 44701T), isolated from a smear-ripened cheese.</title>
        <authorList>
            <consortium name="US DOE Joint Genome Institute (JGI-PGF)"/>
            <person name="Walter F."/>
            <person name="Albersmeier A."/>
            <person name="Kalinowski J."/>
            <person name="Ruckert C."/>
        </authorList>
    </citation>
    <scope>NUCLEOTIDE SEQUENCE</scope>
    <source>
        <strain evidence="10">VKM B-2748</strain>
    </source>
</reference>
<keyword evidence="3" id="KW-1003">Cell membrane</keyword>
<keyword evidence="11" id="KW-1185">Reference proteome</keyword>
<feature type="transmembrane region" description="Helical" evidence="8">
    <location>
        <begin position="301"/>
        <end position="323"/>
    </location>
</feature>
<evidence type="ECO:0000313" key="11">
    <source>
        <dbReference type="Proteomes" id="UP001143309"/>
    </source>
</evidence>
<name>A0A9W6JJN8_9HYPH</name>
<feature type="transmembrane region" description="Helical" evidence="8">
    <location>
        <begin position="343"/>
        <end position="368"/>
    </location>
</feature>
<feature type="transmembrane region" description="Helical" evidence="8">
    <location>
        <begin position="65"/>
        <end position="90"/>
    </location>
</feature>
<dbReference type="Gene3D" id="1.10.3720.10">
    <property type="entry name" value="MetI-like"/>
    <property type="match status" value="2"/>
</dbReference>
<keyword evidence="5 8" id="KW-0812">Transmembrane</keyword>
<dbReference type="InterPro" id="IPR035906">
    <property type="entry name" value="MetI-like_sf"/>
</dbReference>
<dbReference type="PANTHER" id="PTHR43357:SF3">
    <property type="entry name" value="FE(3+)-TRANSPORT SYSTEM PERMEASE PROTEIN FBPB 2"/>
    <property type="match status" value="1"/>
</dbReference>
<comment type="caution">
    <text evidence="10">The sequence shown here is derived from an EMBL/GenBank/DDBJ whole genome shotgun (WGS) entry which is preliminary data.</text>
</comment>
<feature type="transmembrane region" description="Helical" evidence="8">
    <location>
        <begin position="477"/>
        <end position="495"/>
    </location>
</feature>
<comment type="subcellular location">
    <subcellularLocation>
        <location evidence="1">Cell inner membrane</location>
        <topology evidence="1">Multi-pass membrane protein</topology>
    </subcellularLocation>
    <subcellularLocation>
        <location evidence="8">Cell membrane</location>
        <topology evidence="8">Multi-pass membrane protein</topology>
    </subcellularLocation>
</comment>
<accession>A0A9W6JJN8</accession>